<feature type="binding site" evidence="5">
    <location>
        <position position="65"/>
    </location>
    <ligand>
        <name>a divalent metal cation</name>
        <dbReference type="ChEBI" id="CHEBI:60240"/>
        <label>1</label>
    </ligand>
</feature>
<protein>
    <recommendedName>
        <fullName evidence="2 4">GTP cyclohydrolase 1 type 2 homolog</fullName>
    </recommendedName>
</protein>
<proteinExistence type="inferred from homology"/>
<evidence type="ECO:0000256" key="1">
    <source>
        <dbReference type="ARBA" id="ARBA00006964"/>
    </source>
</evidence>
<dbReference type="InterPro" id="IPR015867">
    <property type="entry name" value="N-reg_PII/ATP_PRibTrfase_C"/>
</dbReference>
<dbReference type="PIRSF" id="PIRSF037489">
    <property type="entry name" value="UCP037489_NIF3_YqfO"/>
    <property type="match status" value="1"/>
</dbReference>
<gene>
    <name evidence="6" type="ORF">B5P37_00155</name>
</gene>
<dbReference type="InterPro" id="IPR002678">
    <property type="entry name" value="DUF34/NIF3"/>
</dbReference>
<dbReference type="GO" id="GO:0046872">
    <property type="term" value="F:metal ion binding"/>
    <property type="evidence" value="ECO:0007669"/>
    <property type="project" value="UniProtKB-UniRule"/>
</dbReference>
<dbReference type="KEGG" id="slz:B5P37_00155"/>
<evidence type="ECO:0000313" key="6">
    <source>
        <dbReference type="EMBL" id="ARJ49871.1"/>
    </source>
</evidence>
<comment type="similarity">
    <text evidence="1 4">Belongs to the GTP cyclohydrolase I type 2/NIF3 family.</text>
</comment>
<dbReference type="GO" id="GO:0005737">
    <property type="term" value="C:cytoplasm"/>
    <property type="evidence" value="ECO:0007669"/>
    <property type="project" value="TreeGrafter"/>
</dbReference>
<dbReference type="EMBL" id="CP020773">
    <property type="protein sequence ID" value="ARJ49871.1"/>
    <property type="molecule type" value="Genomic_DNA"/>
</dbReference>
<dbReference type="InterPro" id="IPR017221">
    <property type="entry name" value="DUF34/NIF3_bac"/>
</dbReference>
<dbReference type="Gene3D" id="3.40.1390.30">
    <property type="entry name" value="NIF3 (NGG1p interacting factor 3)-like"/>
    <property type="match status" value="1"/>
</dbReference>
<evidence type="ECO:0000256" key="2">
    <source>
        <dbReference type="ARBA" id="ARBA00022112"/>
    </source>
</evidence>
<feature type="binding site" evidence="5">
    <location>
        <position position="327"/>
    </location>
    <ligand>
        <name>a divalent metal cation</name>
        <dbReference type="ChEBI" id="CHEBI:60240"/>
        <label>1</label>
    </ligand>
</feature>
<keyword evidence="3 4" id="KW-0479">Metal-binding</keyword>
<evidence type="ECO:0000256" key="3">
    <source>
        <dbReference type="ARBA" id="ARBA00022723"/>
    </source>
</evidence>
<feature type="binding site" evidence="5">
    <location>
        <position position="64"/>
    </location>
    <ligand>
        <name>a divalent metal cation</name>
        <dbReference type="ChEBI" id="CHEBI:60240"/>
        <label>2</label>
    </ligand>
</feature>
<dbReference type="Gene3D" id="3.30.70.120">
    <property type="match status" value="1"/>
</dbReference>
<feature type="binding site" evidence="5">
    <location>
        <position position="103"/>
    </location>
    <ligand>
        <name>a divalent metal cation</name>
        <dbReference type="ChEBI" id="CHEBI:60240"/>
        <label>1</label>
    </ligand>
</feature>
<dbReference type="AlphaFoldDB" id="A0AAC9RQP4"/>
<feature type="binding site" evidence="5">
    <location>
        <position position="330"/>
    </location>
    <ligand>
        <name>a divalent metal cation</name>
        <dbReference type="ChEBI" id="CHEBI:60240"/>
        <label>1</label>
    </ligand>
</feature>
<keyword evidence="7" id="KW-1185">Reference proteome</keyword>
<evidence type="ECO:0000256" key="5">
    <source>
        <dbReference type="PIRSR" id="PIRSR602678-1"/>
    </source>
</evidence>
<dbReference type="FunFam" id="3.40.1390.30:FF:000001">
    <property type="entry name" value="GTP cyclohydrolase 1 type 2"/>
    <property type="match status" value="1"/>
</dbReference>
<dbReference type="RefSeq" id="WP_085235946.1">
    <property type="nucleotide sequence ID" value="NZ_CP020773.1"/>
</dbReference>
<organism evidence="6 7">
    <name type="scientific">Staphylococcus lutrae</name>
    <dbReference type="NCBI Taxonomy" id="155085"/>
    <lineage>
        <taxon>Bacteria</taxon>
        <taxon>Bacillati</taxon>
        <taxon>Bacillota</taxon>
        <taxon>Bacilli</taxon>
        <taxon>Bacillales</taxon>
        <taxon>Staphylococcaceae</taxon>
        <taxon>Staphylococcus</taxon>
    </lineage>
</organism>
<dbReference type="PANTHER" id="PTHR13799">
    <property type="entry name" value="NGG1 INTERACTING FACTOR 3"/>
    <property type="match status" value="1"/>
</dbReference>
<dbReference type="Pfam" id="PF01784">
    <property type="entry name" value="DUF34_NIF3"/>
    <property type="match status" value="1"/>
</dbReference>
<accession>A0AAC9RQP4</accession>
<dbReference type="Proteomes" id="UP000242864">
    <property type="component" value="Chromosome"/>
</dbReference>
<dbReference type="PANTHER" id="PTHR13799:SF14">
    <property type="entry name" value="GTP CYCLOHYDROLASE 1 TYPE 2 HOMOLOG"/>
    <property type="match status" value="1"/>
</dbReference>
<dbReference type="InterPro" id="IPR036069">
    <property type="entry name" value="DUF34/NIF3_sf"/>
</dbReference>
<reference evidence="6 7" key="1">
    <citation type="submission" date="2017-04" db="EMBL/GenBank/DDBJ databases">
        <authorList>
            <person name="Veseli I.A."/>
            <person name="Tang C."/>
            <person name="Pombert J.-F."/>
        </authorList>
    </citation>
    <scope>NUCLEOTIDE SEQUENCE [LARGE SCALE GENOMIC DNA]</scope>
    <source>
        <strain evidence="6 7">ATCC 700373</strain>
    </source>
</reference>
<evidence type="ECO:0000256" key="4">
    <source>
        <dbReference type="PIRNR" id="PIRNR037489"/>
    </source>
</evidence>
<evidence type="ECO:0000313" key="7">
    <source>
        <dbReference type="Proteomes" id="UP000242864"/>
    </source>
</evidence>
<dbReference type="SUPFAM" id="SSF102705">
    <property type="entry name" value="NIF3 (NGG1p interacting factor 3)-like"/>
    <property type="match status" value="1"/>
</dbReference>
<name>A0AAC9RQP4_9STAP</name>
<sequence length="366" mass="40998">MKLSALLTILNREVPFHTAESWDNVGLLVGDPQSEVTGIITTLDCTLQVVKEAIDKNCNTIIAHHPLIFKGIKNITQDGEYGSILYLLIQNDINLIALHTNLDVHPEGVNAMLASKLGLENQQLLSLEKEEYYKVQVYIPKVAADTFKHALSQHGLAREGNYEYCFFNMQGEGQFKPIGDATPHIGQINEIETVQEIKIEFMIESSQVELTKNLIHKHHPYETPVYDFIRMVRSGNYGLGIIGELPQASAVETFVNSVKHALHMPSVRFIGQRDAMIKRVAIIGGAGMGYEQLAFQRGADLFITGDIKHHEALDAKTAGINLLDINHYSEYVMKEGLIHLLNRWIDTPLDGPIVASQIHTDPYDYM</sequence>
<dbReference type="NCBIfam" id="TIGR00486">
    <property type="entry name" value="YbgI_SA1388"/>
    <property type="match status" value="1"/>
</dbReference>